<keyword evidence="3" id="KW-1185">Reference proteome</keyword>
<proteinExistence type="predicted"/>
<comment type="caution">
    <text evidence="2">The sequence shown here is derived from an EMBL/GenBank/DDBJ whole genome shotgun (WGS) entry which is preliminary data.</text>
</comment>
<organism evidence="2 3">
    <name type="scientific">Lepraria neglecta</name>
    <dbReference type="NCBI Taxonomy" id="209136"/>
    <lineage>
        <taxon>Eukaryota</taxon>
        <taxon>Fungi</taxon>
        <taxon>Dikarya</taxon>
        <taxon>Ascomycota</taxon>
        <taxon>Pezizomycotina</taxon>
        <taxon>Lecanoromycetes</taxon>
        <taxon>OSLEUM clade</taxon>
        <taxon>Lecanoromycetidae</taxon>
        <taxon>Lecanorales</taxon>
        <taxon>Lecanorineae</taxon>
        <taxon>Stereocaulaceae</taxon>
        <taxon>Lepraria</taxon>
    </lineage>
</organism>
<evidence type="ECO:0000313" key="3">
    <source>
        <dbReference type="Proteomes" id="UP001276659"/>
    </source>
</evidence>
<name>A0AAD9Z331_9LECA</name>
<feature type="compositionally biased region" description="Low complexity" evidence="1">
    <location>
        <begin position="103"/>
        <end position="121"/>
    </location>
</feature>
<reference evidence="2" key="1">
    <citation type="submission" date="2022-11" db="EMBL/GenBank/DDBJ databases">
        <title>Chromosomal genome sequence assembly and mating type (MAT) locus characterization of the leprose asexual lichenized fungus Lepraria neglecta (Nyl.) Erichsen.</title>
        <authorList>
            <person name="Allen J.L."/>
            <person name="Pfeffer B."/>
        </authorList>
    </citation>
    <scope>NUCLEOTIDE SEQUENCE</scope>
    <source>
        <strain evidence="2">Allen 5258</strain>
    </source>
</reference>
<evidence type="ECO:0000313" key="2">
    <source>
        <dbReference type="EMBL" id="KAK3168623.1"/>
    </source>
</evidence>
<dbReference type="EMBL" id="JASNWA010000010">
    <property type="protein sequence ID" value="KAK3168623.1"/>
    <property type="molecule type" value="Genomic_DNA"/>
</dbReference>
<sequence length="175" mass="19518">MGLIKTAMMTGGGIYAVNKLAKTTERHYEQRPSNNSQQQYGPNYPPQGYWGPPLPGQPQDGVAHWYPAPTNNSTSRALPIDNERSPPKYDYPYESFNDERQAQTTPVYGQQPQQGYVVPEEQNYDREQSSRRGSPLSVASGMAMEYVQNGKLRKGSSRKGRKEGGAGDLLSQVFK</sequence>
<dbReference type="AlphaFoldDB" id="A0AAD9Z331"/>
<accession>A0AAD9Z331</accession>
<feature type="compositionally biased region" description="Low complexity" evidence="1">
    <location>
        <begin position="32"/>
        <end position="51"/>
    </location>
</feature>
<feature type="region of interest" description="Disordered" evidence="1">
    <location>
        <begin position="24"/>
        <end position="175"/>
    </location>
</feature>
<protein>
    <submittedName>
        <fullName evidence="2">Uncharacterized protein</fullName>
    </submittedName>
</protein>
<feature type="compositionally biased region" description="Basic residues" evidence="1">
    <location>
        <begin position="151"/>
        <end position="161"/>
    </location>
</feature>
<dbReference type="Proteomes" id="UP001276659">
    <property type="component" value="Unassembled WGS sequence"/>
</dbReference>
<gene>
    <name evidence="2" type="ORF">OEA41_005071</name>
</gene>
<evidence type="ECO:0000256" key="1">
    <source>
        <dbReference type="SAM" id="MobiDB-lite"/>
    </source>
</evidence>